<keyword evidence="8" id="KW-1185">Reference proteome</keyword>
<evidence type="ECO:0000256" key="3">
    <source>
        <dbReference type="ARBA" id="ARBA00023002"/>
    </source>
</evidence>
<evidence type="ECO:0000256" key="2">
    <source>
        <dbReference type="ARBA" id="ARBA00022977"/>
    </source>
</evidence>
<dbReference type="Proteomes" id="UP000217083">
    <property type="component" value="Unassembled WGS sequence"/>
</dbReference>
<dbReference type="UniPathway" id="UPA00060"/>
<organism evidence="7 8">
    <name type="scientific">Lottiidibacillus patelloidae</name>
    <dbReference type="NCBI Taxonomy" id="2670334"/>
    <lineage>
        <taxon>Bacteria</taxon>
        <taxon>Bacillati</taxon>
        <taxon>Bacillota</taxon>
        <taxon>Bacilli</taxon>
        <taxon>Bacillales</taxon>
        <taxon>Bacillaceae</taxon>
        <taxon>Lottiidibacillus</taxon>
    </lineage>
</organism>
<dbReference type="NCBIfam" id="TIGR02352">
    <property type="entry name" value="thiamin_ThiO"/>
    <property type="match status" value="1"/>
</dbReference>
<proteinExistence type="predicted"/>
<dbReference type="InterPro" id="IPR012727">
    <property type="entry name" value="Gly_oxidase_ThiO"/>
</dbReference>
<dbReference type="Pfam" id="PF01266">
    <property type="entry name" value="DAO"/>
    <property type="match status" value="1"/>
</dbReference>
<dbReference type="PANTHER" id="PTHR13847:SF289">
    <property type="entry name" value="GLYCINE OXIDASE"/>
    <property type="match status" value="1"/>
</dbReference>
<dbReference type="Gene3D" id="3.30.9.10">
    <property type="entry name" value="D-Amino Acid Oxidase, subunit A, domain 2"/>
    <property type="match status" value="1"/>
</dbReference>
<name>A0A263BV97_9BACI</name>
<dbReference type="AlphaFoldDB" id="A0A263BV97"/>
<comment type="caution">
    <text evidence="7">The sequence shown here is derived from an EMBL/GenBank/DDBJ whole genome shotgun (WGS) entry which is preliminary data.</text>
</comment>
<keyword evidence="2" id="KW-0784">Thiamine biosynthesis</keyword>
<dbReference type="GO" id="GO:0009228">
    <property type="term" value="P:thiamine biosynthetic process"/>
    <property type="evidence" value="ECO:0007669"/>
    <property type="project" value="UniProtKB-KW"/>
</dbReference>
<dbReference type="RefSeq" id="WP_094922583.1">
    <property type="nucleotide sequence ID" value="NZ_NPIA01000002.1"/>
</dbReference>
<keyword evidence="3" id="KW-0560">Oxidoreductase</keyword>
<evidence type="ECO:0000256" key="4">
    <source>
        <dbReference type="ARBA" id="ARBA00049872"/>
    </source>
</evidence>
<evidence type="ECO:0000259" key="6">
    <source>
        <dbReference type="Pfam" id="PF01266"/>
    </source>
</evidence>
<dbReference type="InterPro" id="IPR036188">
    <property type="entry name" value="FAD/NAD-bd_sf"/>
</dbReference>
<evidence type="ECO:0000256" key="5">
    <source>
        <dbReference type="ARBA" id="ARBA00050018"/>
    </source>
</evidence>
<dbReference type="SUPFAM" id="SSF54373">
    <property type="entry name" value="FAD-linked reductases, C-terminal domain"/>
    <property type="match status" value="1"/>
</dbReference>
<dbReference type="GO" id="GO:0005737">
    <property type="term" value="C:cytoplasm"/>
    <property type="evidence" value="ECO:0007669"/>
    <property type="project" value="TreeGrafter"/>
</dbReference>
<reference evidence="7 8" key="2">
    <citation type="submission" date="2017-09" db="EMBL/GenBank/DDBJ databases">
        <title>Bacillus patelloidae sp. nov., isolated from the intestinal tract of a marine limpet.</title>
        <authorList>
            <person name="Liu R."/>
            <person name="Dong C."/>
            <person name="Shao Z."/>
        </authorList>
    </citation>
    <scope>NUCLEOTIDE SEQUENCE [LARGE SCALE GENOMIC DNA]</scope>
    <source>
        <strain evidence="7 8">SA5d-4</strain>
    </source>
</reference>
<dbReference type="Gene3D" id="3.50.50.60">
    <property type="entry name" value="FAD/NAD(P)-binding domain"/>
    <property type="match status" value="1"/>
</dbReference>
<dbReference type="SUPFAM" id="SSF51905">
    <property type="entry name" value="FAD/NAD(P)-binding domain"/>
    <property type="match status" value="1"/>
</dbReference>
<evidence type="ECO:0000313" key="8">
    <source>
        <dbReference type="Proteomes" id="UP000217083"/>
    </source>
</evidence>
<dbReference type="PANTHER" id="PTHR13847">
    <property type="entry name" value="SARCOSINE DEHYDROGENASE-RELATED"/>
    <property type="match status" value="1"/>
</dbReference>
<dbReference type="InterPro" id="IPR006076">
    <property type="entry name" value="FAD-dep_OxRdtase"/>
</dbReference>
<dbReference type="EC" id="1.4.3.19" evidence="5"/>
<dbReference type="GO" id="GO:0050660">
    <property type="term" value="F:flavin adenine dinucleotide binding"/>
    <property type="evidence" value="ECO:0007669"/>
    <property type="project" value="InterPro"/>
</dbReference>
<dbReference type="GO" id="GO:0043799">
    <property type="term" value="F:glycine oxidase activity"/>
    <property type="evidence" value="ECO:0007669"/>
    <property type="project" value="UniProtKB-EC"/>
</dbReference>
<comment type="pathway">
    <text evidence="1">Cofactor biosynthesis; thiamine diphosphate biosynthesis.</text>
</comment>
<dbReference type="EMBL" id="NPIA01000002">
    <property type="protein sequence ID" value="OZM57671.1"/>
    <property type="molecule type" value="Genomic_DNA"/>
</dbReference>
<protein>
    <recommendedName>
        <fullName evidence="5">glycine oxidase</fullName>
        <ecNumber evidence="5">1.4.3.19</ecNumber>
    </recommendedName>
</protein>
<evidence type="ECO:0000256" key="1">
    <source>
        <dbReference type="ARBA" id="ARBA00004948"/>
    </source>
</evidence>
<feature type="domain" description="FAD dependent oxidoreductase" evidence="6">
    <location>
        <begin position="4"/>
        <end position="350"/>
    </location>
</feature>
<sequence>MSKKIIVIGAGVIGLSTALECQMRGHEVILLEKGKCGGQASGAAAGLLAPFSEIEEDPDDFFTLCLSSLRLFSKWKDLVMTESNHSFEYTTSGTVHAYFHEADMLKIEMRMNWQKKFQVKAEKLTAKQIRTLEPSLSQDAVAGLYYPEESHLYAPDYLIALEKACENIGVTIHENCGKVMLENELERCTVKDEHGNRYSGDIIVLCSGAWSNEWEKYLNLAIPVFPIRGQICAYDQLDKHLNHIVYTSQGYLVSKANNTLVCGASEDIAGFNTAPTIKGIERLKNWNSQVLPMLRSKAPFSKWAGLRPATQDGFPFIGHHPNSENFIFACGHYRNGILLSPITANIVADLVEGKKSVVPLEAFAPDRFTY</sequence>
<dbReference type="GO" id="GO:0009229">
    <property type="term" value="P:thiamine diphosphate biosynthetic process"/>
    <property type="evidence" value="ECO:0007669"/>
    <property type="project" value="UniProtKB-UniPathway"/>
</dbReference>
<accession>A0A263BV97</accession>
<reference evidence="8" key="1">
    <citation type="submission" date="2017-08" db="EMBL/GenBank/DDBJ databases">
        <authorList>
            <person name="Huang Z."/>
        </authorList>
    </citation>
    <scope>NUCLEOTIDE SEQUENCE [LARGE SCALE GENOMIC DNA]</scope>
    <source>
        <strain evidence="8">SA5d-4</strain>
    </source>
</reference>
<evidence type="ECO:0000313" key="7">
    <source>
        <dbReference type="EMBL" id="OZM57671.1"/>
    </source>
</evidence>
<gene>
    <name evidence="7" type="primary">thiO</name>
    <name evidence="7" type="ORF">CIB95_04690</name>
</gene>
<comment type="catalytic activity">
    <reaction evidence="4">
        <text>glycine + O2 + H2O = glyoxylate + H2O2 + NH4(+)</text>
        <dbReference type="Rhea" id="RHEA:11532"/>
        <dbReference type="ChEBI" id="CHEBI:15377"/>
        <dbReference type="ChEBI" id="CHEBI:15379"/>
        <dbReference type="ChEBI" id="CHEBI:16240"/>
        <dbReference type="ChEBI" id="CHEBI:28938"/>
        <dbReference type="ChEBI" id="CHEBI:36655"/>
        <dbReference type="ChEBI" id="CHEBI:57305"/>
        <dbReference type="EC" id="1.4.3.19"/>
    </reaction>
</comment>